<dbReference type="Pfam" id="PF08668">
    <property type="entry name" value="HDOD"/>
    <property type="match status" value="1"/>
</dbReference>
<keyword evidence="3" id="KW-1185">Reference proteome</keyword>
<dbReference type="RefSeq" id="WP_072841566.1">
    <property type="nucleotide sequence ID" value="NZ_FQVF01000023.1"/>
</dbReference>
<proteinExistence type="predicted"/>
<dbReference type="OrthoDB" id="9784953at2"/>
<dbReference type="Proteomes" id="UP000184517">
    <property type="component" value="Unassembled WGS sequence"/>
</dbReference>
<dbReference type="EMBL" id="FQVF01000023">
    <property type="protein sequence ID" value="SHG51518.1"/>
    <property type="molecule type" value="Genomic_DNA"/>
</dbReference>
<organism evidence="2 3">
    <name type="scientific">Marinomonas polaris DSM 16579</name>
    <dbReference type="NCBI Taxonomy" id="1122206"/>
    <lineage>
        <taxon>Bacteria</taxon>
        <taxon>Pseudomonadati</taxon>
        <taxon>Pseudomonadota</taxon>
        <taxon>Gammaproteobacteria</taxon>
        <taxon>Oceanospirillales</taxon>
        <taxon>Oceanospirillaceae</taxon>
        <taxon>Marinomonas</taxon>
    </lineage>
</organism>
<reference evidence="3" key="1">
    <citation type="submission" date="2016-11" db="EMBL/GenBank/DDBJ databases">
        <authorList>
            <person name="Varghese N."/>
            <person name="Submissions S."/>
        </authorList>
    </citation>
    <scope>NUCLEOTIDE SEQUENCE [LARGE SCALE GENOMIC DNA]</scope>
    <source>
        <strain evidence="3">DSM 16579</strain>
    </source>
</reference>
<dbReference type="InterPro" id="IPR013976">
    <property type="entry name" value="HDOD"/>
</dbReference>
<dbReference type="STRING" id="1122206.SAMN02745753_04048"/>
<dbReference type="InterPro" id="IPR052340">
    <property type="entry name" value="RNase_Y/CdgJ"/>
</dbReference>
<sequence>MSSTLNENQLKLILQGISIPPQPQIMVDLHMEQAMPDPDMERISEIISQDVSLSAAVLKLVNSASFNLAKKIASIQQAVMLLGPTSVTNIVNGLAVKSELSDDAIKSLHSFWDTASEVAVICSSLANQLNFKYQDECYALGLFHNAGIPLMLKRFDGYKDVLKQGYQDPEFNLTDVENQAFKTNHSVVGYYLAKSWGLPKSCCAVIAKHHRVDYLFHHRVPGDSINLTFASILKMAEHIASTYRHIGGASEDYEWQKIGHYVLDHLELSEYDFEGIIEVCHEQGIGTI</sequence>
<evidence type="ECO:0000313" key="2">
    <source>
        <dbReference type="EMBL" id="SHG51518.1"/>
    </source>
</evidence>
<accession>A0A1M5KFJ7</accession>
<gene>
    <name evidence="2" type="ORF">SAMN02745753_04048</name>
</gene>
<name>A0A1M5KFJ7_9GAMM</name>
<dbReference type="PANTHER" id="PTHR33525">
    <property type="match status" value="1"/>
</dbReference>
<dbReference type="PROSITE" id="PS51833">
    <property type="entry name" value="HDOD"/>
    <property type="match status" value="1"/>
</dbReference>
<evidence type="ECO:0000313" key="3">
    <source>
        <dbReference type="Proteomes" id="UP000184517"/>
    </source>
</evidence>
<protein>
    <submittedName>
        <fullName evidence="2">HD-like signal output (HDOD) domain, no enzymatic activity</fullName>
    </submittedName>
</protein>
<evidence type="ECO:0000259" key="1">
    <source>
        <dbReference type="PROSITE" id="PS51833"/>
    </source>
</evidence>
<dbReference type="SUPFAM" id="SSF109604">
    <property type="entry name" value="HD-domain/PDEase-like"/>
    <property type="match status" value="1"/>
</dbReference>
<dbReference type="AlphaFoldDB" id="A0A1M5KFJ7"/>
<feature type="domain" description="HDOD" evidence="1">
    <location>
        <begin position="19"/>
        <end position="212"/>
    </location>
</feature>
<dbReference type="PANTHER" id="PTHR33525:SF6">
    <property type="entry name" value="HDOD DOMAIN-CONTAINING PROTEIN"/>
    <property type="match status" value="1"/>
</dbReference>
<dbReference type="Gene3D" id="1.10.3210.10">
    <property type="entry name" value="Hypothetical protein af1432"/>
    <property type="match status" value="1"/>
</dbReference>